<evidence type="ECO:0000313" key="1">
    <source>
        <dbReference type="Proteomes" id="UP000095283"/>
    </source>
</evidence>
<proteinExistence type="predicted"/>
<dbReference type="WBParaSite" id="Hba_05030">
    <property type="protein sequence ID" value="Hba_05030"/>
    <property type="gene ID" value="Hba_05030"/>
</dbReference>
<protein>
    <submittedName>
        <fullName evidence="2">Phosphoenolpyruvate carboxykinase</fullName>
    </submittedName>
</protein>
<accession>A0A1I7WJ49</accession>
<evidence type="ECO:0000313" key="2">
    <source>
        <dbReference type="WBParaSite" id="Hba_05030"/>
    </source>
</evidence>
<name>A0A1I7WJ49_HETBA</name>
<dbReference type="Proteomes" id="UP000095283">
    <property type="component" value="Unplaced"/>
</dbReference>
<keyword evidence="1" id="KW-1185">Reference proteome</keyword>
<reference evidence="2" key="1">
    <citation type="submission" date="2016-11" db="UniProtKB">
        <authorList>
            <consortium name="WormBaseParasite"/>
        </authorList>
    </citation>
    <scope>IDENTIFICATION</scope>
</reference>
<organism evidence="1 2">
    <name type="scientific">Heterorhabditis bacteriophora</name>
    <name type="common">Entomopathogenic nematode worm</name>
    <dbReference type="NCBI Taxonomy" id="37862"/>
    <lineage>
        <taxon>Eukaryota</taxon>
        <taxon>Metazoa</taxon>
        <taxon>Ecdysozoa</taxon>
        <taxon>Nematoda</taxon>
        <taxon>Chromadorea</taxon>
        <taxon>Rhabditida</taxon>
        <taxon>Rhabditina</taxon>
        <taxon>Rhabditomorpha</taxon>
        <taxon>Strongyloidea</taxon>
        <taxon>Heterorhabditidae</taxon>
        <taxon>Heterorhabditis</taxon>
    </lineage>
</organism>
<dbReference type="AlphaFoldDB" id="A0A1I7WJ49"/>
<sequence>MSATSKNATPQKCGPIHTDEFNALIDSLKPEDTWISEENEHAIIDMFEEFFHCEEGRNTKRGGVLYFFTNLKCQTGCAEVLNLVS</sequence>